<dbReference type="InterPro" id="IPR051468">
    <property type="entry name" value="Fungal_SecMetab_SDRs"/>
</dbReference>
<dbReference type="GO" id="GO:0005737">
    <property type="term" value="C:cytoplasm"/>
    <property type="evidence" value="ECO:0007669"/>
    <property type="project" value="TreeGrafter"/>
</dbReference>
<keyword evidence="2" id="KW-1185">Reference proteome</keyword>
<dbReference type="PANTHER" id="PTHR43544">
    <property type="entry name" value="SHORT-CHAIN DEHYDROGENASE/REDUCTASE"/>
    <property type="match status" value="1"/>
</dbReference>
<dbReference type="Proteomes" id="UP000644693">
    <property type="component" value="Unassembled WGS sequence"/>
</dbReference>
<protein>
    <submittedName>
        <fullName evidence="1">Short-chain dehydrogenase</fullName>
    </submittedName>
</protein>
<reference evidence="1" key="2">
    <citation type="submission" date="2020-09" db="EMBL/GenBank/DDBJ databases">
        <authorList>
            <person name="Sun Q."/>
            <person name="Kim S."/>
        </authorList>
    </citation>
    <scope>NUCLEOTIDE SEQUENCE</scope>
    <source>
        <strain evidence="1">KCTC 23430</strain>
    </source>
</reference>
<dbReference type="InterPro" id="IPR002347">
    <property type="entry name" value="SDR_fam"/>
</dbReference>
<dbReference type="PANTHER" id="PTHR43544:SF12">
    <property type="entry name" value="NAD(P)-BINDING ROSSMANN-FOLD SUPERFAMILY PROTEIN"/>
    <property type="match status" value="1"/>
</dbReference>
<dbReference type="EMBL" id="BMYM01000002">
    <property type="protein sequence ID" value="GHD36050.1"/>
    <property type="molecule type" value="Genomic_DNA"/>
</dbReference>
<dbReference type="RefSeq" id="WP_189478018.1">
    <property type="nucleotide sequence ID" value="NZ_BMYM01000002.1"/>
</dbReference>
<sequence>MNEPTSEGRDALVIGAGGGIGAAMVEALLDDSSVRRVFAVSRDGQDADAQRHEVPCHLHCDHSDESIAAVVAELKAQEFSPGNIVITLGLLHDDDLQPEKAIERLNRDHLQQVLTVNTVLPALWLSALAPLLRRSERAVVACLSARVGSIGDNHLGGWYSYRASKAALNMMLKTAAVEFARRARGVKLIAFHPGTTDTRLSKPFQARVPEDKLFTPQFVAQSLLTQMQSASCDGQLSYVDWAGKTVPW</sequence>
<evidence type="ECO:0000313" key="2">
    <source>
        <dbReference type="Proteomes" id="UP000644693"/>
    </source>
</evidence>
<dbReference type="InterPro" id="IPR036291">
    <property type="entry name" value="NAD(P)-bd_dom_sf"/>
</dbReference>
<dbReference type="Pfam" id="PF00106">
    <property type="entry name" value="adh_short"/>
    <property type="match status" value="1"/>
</dbReference>
<comment type="caution">
    <text evidence="1">The sequence shown here is derived from an EMBL/GenBank/DDBJ whole genome shotgun (WGS) entry which is preliminary data.</text>
</comment>
<dbReference type="SUPFAM" id="SSF51735">
    <property type="entry name" value="NAD(P)-binding Rossmann-fold domains"/>
    <property type="match status" value="1"/>
</dbReference>
<proteinExistence type="predicted"/>
<dbReference type="GO" id="GO:0016491">
    <property type="term" value="F:oxidoreductase activity"/>
    <property type="evidence" value="ECO:0007669"/>
    <property type="project" value="TreeGrafter"/>
</dbReference>
<accession>A0A918XK35</accession>
<evidence type="ECO:0000313" key="1">
    <source>
        <dbReference type="EMBL" id="GHD36050.1"/>
    </source>
</evidence>
<reference evidence="1" key="1">
    <citation type="journal article" date="2014" name="Int. J. Syst. Evol. Microbiol.">
        <title>Complete genome sequence of Corynebacterium casei LMG S-19264T (=DSM 44701T), isolated from a smear-ripened cheese.</title>
        <authorList>
            <consortium name="US DOE Joint Genome Institute (JGI-PGF)"/>
            <person name="Walter F."/>
            <person name="Albersmeier A."/>
            <person name="Kalinowski J."/>
            <person name="Ruckert C."/>
        </authorList>
    </citation>
    <scope>NUCLEOTIDE SEQUENCE</scope>
    <source>
        <strain evidence="1">KCTC 23430</strain>
    </source>
</reference>
<dbReference type="PRINTS" id="PR00081">
    <property type="entry name" value="GDHRDH"/>
</dbReference>
<name>A0A918XK35_9GAMM</name>
<dbReference type="AlphaFoldDB" id="A0A918XK35"/>
<gene>
    <name evidence="1" type="ORF">GCM10007053_23910</name>
</gene>
<dbReference type="Gene3D" id="3.40.50.720">
    <property type="entry name" value="NAD(P)-binding Rossmann-like Domain"/>
    <property type="match status" value="1"/>
</dbReference>
<organism evidence="1 2">
    <name type="scientific">Parahalioglobus pacificus</name>
    <dbReference type="NCBI Taxonomy" id="930806"/>
    <lineage>
        <taxon>Bacteria</taxon>
        <taxon>Pseudomonadati</taxon>
        <taxon>Pseudomonadota</taxon>
        <taxon>Gammaproteobacteria</taxon>
        <taxon>Cellvibrionales</taxon>
        <taxon>Halieaceae</taxon>
        <taxon>Parahalioglobus</taxon>
    </lineage>
</organism>